<feature type="domain" description="Mandelate racemase/muconate lactonizing enzyme C-terminal" evidence="7">
    <location>
        <begin position="1151"/>
        <end position="1247"/>
    </location>
</feature>
<dbReference type="InterPro" id="IPR011766">
    <property type="entry name" value="TPP_enzyme_TPP-bd"/>
</dbReference>
<dbReference type="SFLD" id="SFLDG00180">
    <property type="entry name" value="muconate_cycloisomerase"/>
    <property type="match status" value="1"/>
</dbReference>
<dbReference type="SUPFAM" id="SSF53474">
    <property type="entry name" value="alpha/beta-Hydrolases"/>
    <property type="match status" value="1"/>
</dbReference>
<dbReference type="PANTHER" id="PTHR42916:SF1">
    <property type="entry name" value="PROTEIN PHYLLO, CHLOROPLASTIC"/>
    <property type="match status" value="1"/>
</dbReference>
<keyword evidence="6" id="KW-0456">Lyase</keyword>
<dbReference type="Pfam" id="PF02776">
    <property type="entry name" value="TPP_enzyme_N"/>
    <property type="match status" value="1"/>
</dbReference>
<dbReference type="SMART" id="SM00922">
    <property type="entry name" value="MR_MLE"/>
    <property type="match status" value="1"/>
</dbReference>
<dbReference type="GO" id="GO:0046872">
    <property type="term" value="F:metal ion binding"/>
    <property type="evidence" value="ECO:0007669"/>
    <property type="project" value="UniProtKB-KW"/>
</dbReference>
<dbReference type="SUPFAM" id="SSF51604">
    <property type="entry name" value="Enolase C-terminal domain-like"/>
    <property type="match status" value="1"/>
</dbReference>
<dbReference type="GO" id="GO:0016829">
    <property type="term" value="F:lyase activity"/>
    <property type="evidence" value="ECO:0007669"/>
    <property type="project" value="UniProtKB-KW"/>
</dbReference>
<keyword evidence="5" id="KW-0464">Manganese</keyword>
<accession>A0A5N6R2X4</accession>
<organism evidence="8 9">
    <name type="scientific">Carpinus fangiana</name>
    <dbReference type="NCBI Taxonomy" id="176857"/>
    <lineage>
        <taxon>Eukaryota</taxon>
        <taxon>Viridiplantae</taxon>
        <taxon>Streptophyta</taxon>
        <taxon>Embryophyta</taxon>
        <taxon>Tracheophyta</taxon>
        <taxon>Spermatophyta</taxon>
        <taxon>Magnoliopsida</taxon>
        <taxon>eudicotyledons</taxon>
        <taxon>Gunneridae</taxon>
        <taxon>Pentapetalae</taxon>
        <taxon>rosids</taxon>
        <taxon>fabids</taxon>
        <taxon>Fagales</taxon>
        <taxon>Betulaceae</taxon>
        <taxon>Carpinus</taxon>
    </lineage>
</organism>
<dbReference type="NCBIfam" id="TIGR00173">
    <property type="entry name" value="menD"/>
    <property type="match status" value="1"/>
</dbReference>
<keyword evidence="1" id="KW-0808">Transferase</keyword>
<dbReference type="InterPro" id="IPR029035">
    <property type="entry name" value="DHS-like_NAD/FAD-binding_dom"/>
</dbReference>
<proteinExistence type="inferred from homology"/>
<dbReference type="GO" id="GO:0070204">
    <property type="term" value="F:2-succinyl-5-enolpyruvyl-6-hydroxy-3-cyclohexene-1-carboxylic-acid synthase activity"/>
    <property type="evidence" value="ECO:0007669"/>
    <property type="project" value="InterPro"/>
</dbReference>
<dbReference type="PANTHER" id="PTHR42916">
    <property type="entry name" value="2-SUCCINYL-5-ENOLPYRUVYL-6-HYDROXY-3-CYCLOHEXENE-1-CARBOXYLATE SYNTHASE"/>
    <property type="match status" value="1"/>
</dbReference>
<dbReference type="GO" id="GO:0030976">
    <property type="term" value="F:thiamine pyrophosphate binding"/>
    <property type="evidence" value="ECO:0007669"/>
    <property type="project" value="InterPro"/>
</dbReference>
<evidence type="ECO:0000259" key="7">
    <source>
        <dbReference type="SMART" id="SM00922"/>
    </source>
</evidence>
<dbReference type="GO" id="GO:0009234">
    <property type="term" value="P:menaquinone biosynthetic process"/>
    <property type="evidence" value="ECO:0007669"/>
    <property type="project" value="InterPro"/>
</dbReference>
<dbReference type="InterPro" id="IPR029058">
    <property type="entry name" value="AB_hydrolase_fold"/>
</dbReference>
<evidence type="ECO:0000256" key="6">
    <source>
        <dbReference type="ARBA" id="ARBA00023239"/>
    </source>
</evidence>
<dbReference type="InterPro" id="IPR036849">
    <property type="entry name" value="Enolase-like_C_sf"/>
</dbReference>
<dbReference type="SUPFAM" id="SSF54826">
    <property type="entry name" value="Enolase N-terminal domain-like"/>
    <property type="match status" value="1"/>
</dbReference>
<dbReference type="Gene3D" id="3.20.20.120">
    <property type="entry name" value="Enolase-like C-terminal domain"/>
    <property type="match status" value="1"/>
</dbReference>
<dbReference type="OrthoDB" id="8119704at2759"/>
<keyword evidence="4" id="KW-0786">Thiamine pyrophosphate</keyword>
<dbReference type="InterPro" id="IPR013342">
    <property type="entry name" value="Mandelate_racemase_C"/>
</dbReference>
<name>A0A5N6R2X4_9ROSI</name>
<evidence type="ECO:0000256" key="4">
    <source>
        <dbReference type="ARBA" id="ARBA00023052"/>
    </source>
</evidence>
<keyword evidence="2" id="KW-0479">Metal-binding</keyword>
<dbReference type="HAMAP" id="MF_01659">
    <property type="entry name" value="MenD"/>
    <property type="match status" value="1"/>
</dbReference>
<gene>
    <name evidence="8" type="ORF">FH972_008813</name>
</gene>
<dbReference type="SUPFAM" id="SSF52467">
    <property type="entry name" value="DHS-like NAD/FAD-binding domain"/>
    <property type="match status" value="1"/>
</dbReference>
<dbReference type="SFLD" id="SFLDF00009">
    <property type="entry name" value="o-succinylbenzoate_synthase"/>
    <property type="match status" value="1"/>
</dbReference>
<dbReference type="Proteomes" id="UP000327013">
    <property type="component" value="Chromosome 3"/>
</dbReference>
<evidence type="ECO:0000313" key="8">
    <source>
        <dbReference type="EMBL" id="KAE8023061.1"/>
    </source>
</evidence>
<dbReference type="InterPro" id="IPR029061">
    <property type="entry name" value="THDP-binding"/>
</dbReference>
<evidence type="ECO:0000256" key="3">
    <source>
        <dbReference type="ARBA" id="ARBA00022842"/>
    </source>
</evidence>
<dbReference type="InterPro" id="IPR018110">
    <property type="entry name" value="Mandel_Rmase/mucon_lact_enz_CS"/>
</dbReference>
<keyword evidence="3" id="KW-0460">Magnesium</keyword>
<dbReference type="Pfam" id="PF00561">
    <property type="entry name" value="Abhydrolase_1"/>
    <property type="match status" value="1"/>
</dbReference>
<evidence type="ECO:0000313" key="9">
    <source>
        <dbReference type="Proteomes" id="UP000327013"/>
    </source>
</evidence>
<dbReference type="NCBIfam" id="TIGR01927">
    <property type="entry name" value="menC_gam_Gplu"/>
    <property type="match status" value="1"/>
</dbReference>
<protein>
    <recommendedName>
        <fullName evidence="7">Mandelate racemase/muconate lactonizing enzyme C-terminal domain-containing protein</fullName>
    </recommendedName>
</protein>
<sequence length="1706" mass="189201">MSLVQALSPPFSGLRFRTKRSVPRVMPPPTLTFLSRNFPRFHLLRLPNPKVVEAARVDGPVVEIGEFAGTEDGDLVFETCITLTLPPALTLEQGLQRITEAVEKMKMDPPSSACGIFRFQVPVPPSPKALNWFCCQPAESSVYPLFFLSKNTDNPTYKSLYLNESSGVFGIGAAIYFTNSSSFTSGELSSTKRYLSSDSTSIMAYGFMDINFNMESSSMVHEAGSSYFFIPQIELHEYEGVSTLAATLAWSDSSLCSFEEAVCSYELSLKQASHYSWPATEKWHSKGIRSALGKLNVVEDETLSMVYINLLSQGGREVTSDVMELREAPSSCQFCIRLSLTTAVASNMLDHTSQMCYSTRDCANINTVWASLIIEECSRLGLTYFCVAPGSRSSPLAVAASTHPLITCIVCYDERSLAFHAIGYAKGSHNPAVVITSSGTAVSNLLPAVVEASQDFVPLLLLTADRPLELQDVGANQAINQVNHFGSFVRFFFGLPAATDQIPARVVLTTLDSAVHWATSSPRGPVHINCPFREPLENSPSTWVPSCLKGLDFWMSNAEPFTKYIQVQHSHAHTDTHGQMTEVLNVIQKAKNGLLLIGAVHTEDDIWTAFLLAKHLQWPTVPDILSGLRLRKLVAFPELEENFMFIDHLDHVLLSDSVRVWLQADVIIQIGSRITSKRISQMLEKCFPCSYIMVDKHPCRHDPSHIVTHRIQSGIVEFADCLLKASSPKKNRKWSSFLQLLNMVVAWEISFQISTKYSLTEPEAAQVISETLSCKSALFAGNSMAIRDLDMYGLNWSEGIHSIAATMLNSELPYRWIRVAGNRGASGIDGLLSTAVGFTVGCNRRVLCVMGDVSFLHDTNGLAILNQRKSRKPMTVVVINNHGGAIFSLLPIAEKTEPSIMEQYFYTSHSVSIRRLCAAHGVKHLLAQTKVELQDALFISQYDEMDCVIEVESSIDANATFHRLILRKFASQAANDALSILLRLSVQDSICKIHGMDYSLFRIPLRAPPTMTTVDQHHSKFYREGYILSLYLEDGSVGLGEVAPFEIHRENLLDVEQQLRFILHVIKGATISCFLPLLRGSFSSWIWNNLGVPPSSLFPSVRCGLEMAILNVIAARQSSSLLNILQPQMEEGDERSSKVKICALIDSSGTPSEVAYAATTLVEEGFTAIKLKVARRRNLIDDAAVIQEVRKRVGHQIELRADANRSWTFEEAIQFSSLVKDCDLQYIEEPVQDDNDIIKFCEESGLPVALDETIGNIQENTLEKIAKYAHPGIVAVVIKPSVIGGFENAALLARWAQHQGKMAVVSATFESGLGLSAYIQFSCYLELQNADICKAMKSEPVPSIAHGLGTYRWLEEDVTTDPLRIGRDPYSGFVEASVADANRVLQKLQINENVVCRKFTGEQVSIYELNIDVKDYSCFFKVREVGRRTSDNIVLFLHGFLGTGEDWITIMKAISGSARCISIDLPCHGGSKIQNHGAKDTVPPSFSIEVVAEIMYKIINQITPGKVICVGYSMGGRIALQMALRFSDKIEGAVIIAGSPGLKDKVARKARRAKDDSRARSLVAHGLQLFVDSWYAGDLWKSLRRHPHFNQIVASRLQHDDVRNLAKALSDLSVGRQLPLWEDLKHCKTPLMLIYGEKDTKFKTIAQEMFYEACHGFKSANDLWNEIHEIVEIPNSGHAAHLENPLPIISALRQFLTKLKTSSFSI</sequence>
<dbReference type="Pfam" id="PF02775">
    <property type="entry name" value="TPP_enzyme_C"/>
    <property type="match status" value="1"/>
</dbReference>
<dbReference type="SFLD" id="SFLDS00001">
    <property type="entry name" value="Enolase"/>
    <property type="match status" value="1"/>
</dbReference>
<dbReference type="InterPro" id="IPR032264">
    <property type="entry name" value="MenD_middle"/>
</dbReference>
<keyword evidence="9" id="KW-1185">Reference proteome</keyword>
<dbReference type="Gene3D" id="3.30.390.10">
    <property type="entry name" value="Enolase-like, N-terminal domain"/>
    <property type="match status" value="1"/>
</dbReference>
<dbReference type="InterPro" id="IPR000073">
    <property type="entry name" value="AB_hydrolase_1"/>
</dbReference>
<dbReference type="InterPro" id="IPR012001">
    <property type="entry name" value="Thiamin_PyroP_enz_TPP-bd_dom"/>
</dbReference>
<dbReference type="InterPro" id="IPR029065">
    <property type="entry name" value="Enolase_C-like"/>
</dbReference>
<dbReference type="Pfam" id="PF16582">
    <property type="entry name" value="TPP_enzyme_M_2"/>
    <property type="match status" value="1"/>
</dbReference>
<dbReference type="CDD" id="cd02009">
    <property type="entry name" value="TPP_SHCHC_synthase"/>
    <property type="match status" value="1"/>
</dbReference>
<dbReference type="Pfam" id="PF13378">
    <property type="entry name" value="MR_MLE_C"/>
    <property type="match status" value="1"/>
</dbReference>
<dbReference type="CDD" id="cd07037">
    <property type="entry name" value="TPP_PYR_MenD"/>
    <property type="match status" value="1"/>
</dbReference>
<dbReference type="InterPro" id="IPR004433">
    <property type="entry name" value="MenaQ_synth_MenD"/>
</dbReference>
<dbReference type="Gene3D" id="3.40.50.1820">
    <property type="entry name" value="alpha/beta hydrolase"/>
    <property type="match status" value="1"/>
</dbReference>
<reference evidence="8 9" key="1">
    <citation type="submission" date="2019-06" db="EMBL/GenBank/DDBJ databases">
        <title>A chromosomal-level reference genome of Carpinus fangiana (Coryloideae, Betulaceae).</title>
        <authorList>
            <person name="Yang X."/>
            <person name="Wang Z."/>
            <person name="Zhang L."/>
            <person name="Hao G."/>
            <person name="Liu J."/>
            <person name="Yang Y."/>
        </authorList>
    </citation>
    <scope>NUCLEOTIDE SEQUENCE [LARGE SCALE GENOMIC DNA]</scope>
    <source>
        <strain evidence="8">Cfa_2016G</strain>
        <tissue evidence="8">Leaf</tissue>
    </source>
</reference>
<dbReference type="Gene3D" id="3.40.50.970">
    <property type="match status" value="2"/>
</dbReference>
<dbReference type="InterPro" id="IPR029017">
    <property type="entry name" value="Enolase-like_N"/>
</dbReference>
<dbReference type="SUPFAM" id="SSF52518">
    <property type="entry name" value="Thiamin diphosphate-binding fold (THDP-binding)"/>
    <property type="match status" value="2"/>
</dbReference>
<evidence type="ECO:0000256" key="1">
    <source>
        <dbReference type="ARBA" id="ARBA00022679"/>
    </source>
</evidence>
<dbReference type="Gene3D" id="3.40.50.1220">
    <property type="entry name" value="TPP-binding domain"/>
    <property type="match status" value="1"/>
</dbReference>
<dbReference type="EMBL" id="CM017323">
    <property type="protein sequence ID" value="KAE8023061.1"/>
    <property type="molecule type" value="Genomic_DNA"/>
</dbReference>
<dbReference type="PROSITE" id="PS00909">
    <property type="entry name" value="MR_MLE_2"/>
    <property type="match status" value="1"/>
</dbReference>
<evidence type="ECO:0000256" key="5">
    <source>
        <dbReference type="ARBA" id="ARBA00023211"/>
    </source>
</evidence>
<evidence type="ECO:0000256" key="2">
    <source>
        <dbReference type="ARBA" id="ARBA00022723"/>
    </source>
</evidence>
<dbReference type="GO" id="GO:0009063">
    <property type="term" value="P:amino acid catabolic process"/>
    <property type="evidence" value="ECO:0007669"/>
    <property type="project" value="InterPro"/>
</dbReference>